<proteinExistence type="inferred from homology"/>
<dbReference type="Proteomes" id="UP000503336">
    <property type="component" value="Chromosome"/>
</dbReference>
<feature type="domain" description="Thiamine pyrophosphate enzyme N-terminal TPP-binding" evidence="5">
    <location>
        <begin position="1"/>
        <end position="106"/>
    </location>
</feature>
<dbReference type="InterPro" id="IPR012001">
    <property type="entry name" value="Thiamin_PyroP_enz_TPP-bd_dom"/>
</dbReference>
<dbReference type="InterPro" id="IPR011766">
    <property type="entry name" value="TPP_enzyme_TPP-bd"/>
</dbReference>
<name>A0A7L5C0P8_9RHOB</name>
<evidence type="ECO:0000256" key="1">
    <source>
        <dbReference type="ARBA" id="ARBA00007812"/>
    </source>
</evidence>
<dbReference type="CDD" id="cd07035">
    <property type="entry name" value="TPP_PYR_POX_like"/>
    <property type="match status" value="1"/>
</dbReference>
<evidence type="ECO:0000259" key="5">
    <source>
        <dbReference type="Pfam" id="PF02776"/>
    </source>
</evidence>
<dbReference type="GO" id="GO:0030976">
    <property type="term" value="F:thiamine pyrophosphate binding"/>
    <property type="evidence" value="ECO:0007669"/>
    <property type="project" value="InterPro"/>
</dbReference>
<dbReference type="InterPro" id="IPR000399">
    <property type="entry name" value="TPP-bd_CS"/>
</dbReference>
<dbReference type="GO" id="GO:0000287">
    <property type="term" value="F:magnesium ion binding"/>
    <property type="evidence" value="ECO:0007669"/>
    <property type="project" value="InterPro"/>
</dbReference>
<feature type="domain" description="Thiamine pyrophosphate enzyme TPP-binding" evidence="4">
    <location>
        <begin position="375"/>
        <end position="512"/>
    </location>
</feature>
<dbReference type="PROSITE" id="PS00187">
    <property type="entry name" value="TPP_ENZYMES"/>
    <property type="match status" value="1"/>
</dbReference>
<sequence length="514" mass="51704">MNGAESLVRTLLAAGVDHCFTNPGTSEMHFVAALDGAAEMRSVLALQEGVATGAADGYWRMAGRPASTLLHLGPGLANGLSNLHNAKKAGSGVVNIVGEHATAHIALDAPLTADIEGIARPVSDWVRTTRAAADVGADAAAAVRAASGAAPVVATLILPGDAAWSEGGVVAAPEALEAPRAVPEAAVTAAAEALRKPGALLLLGPGALDEAALADAGRISAATGCGLMTEWSNARLARGAGIVAVARVPYPVDQAVEVLRPYRRIVLAGAKRPVAFFAYPDKPGVLTQPGTVFDELGSAGDDIAGALRALVEALGAGGAIPKGIAAAARPAIPEGAATPESIAAVLGATLPEGAVVVDEGVTTGRGFFGATAGAPPHHWLNNRGGSIGYGMPVAIGAAMAAPGRKVIALVGDGSAMYTPQALWTMAREGLDVTVLIFANRNYAILRGELTNVGVANPGPRALSMLSLDHPALEWTHLARGMGVEAERVETAPELAAAVKAGLASEGPYLVEVMI</sequence>
<gene>
    <name evidence="6" type="ORF">G5B40_13205</name>
</gene>
<evidence type="ECO:0000256" key="3">
    <source>
        <dbReference type="ARBA" id="ARBA00023052"/>
    </source>
</evidence>
<dbReference type="RefSeq" id="WP_165099441.1">
    <property type="nucleotide sequence ID" value="NZ_CP049056.1"/>
</dbReference>
<evidence type="ECO:0000259" key="4">
    <source>
        <dbReference type="Pfam" id="PF02775"/>
    </source>
</evidence>
<dbReference type="Gene3D" id="3.40.50.970">
    <property type="match status" value="2"/>
</dbReference>
<evidence type="ECO:0000256" key="2">
    <source>
        <dbReference type="ARBA" id="ARBA00022679"/>
    </source>
</evidence>
<keyword evidence="7" id="KW-1185">Reference proteome</keyword>
<dbReference type="InterPro" id="IPR029061">
    <property type="entry name" value="THDP-binding"/>
</dbReference>
<evidence type="ECO:0000313" key="6">
    <source>
        <dbReference type="EMBL" id="QIE56337.1"/>
    </source>
</evidence>
<dbReference type="SUPFAM" id="SSF52518">
    <property type="entry name" value="Thiamin diphosphate-binding fold (THDP-binding)"/>
    <property type="match status" value="2"/>
</dbReference>
<evidence type="ECO:0000313" key="7">
    <source>
        <dbReference type="Proteomes" id="UP000503336"/>
    </source>
</evidence>
<dbReference type="InterPro" id="IPR045229">
    <property type="entry name" value="TPP_enz"/>
</dbReference>
<reference evidence="6 7" key="1">
    <citation type="submission" date="2020-02" db="EMBL/GenBank/DDBJ databases">
        <title>complete genome sequence of Rhodobacteraceae bacterium.</title>
        <authorList>
            <person name="Park J."/>
            <person name="Kim Y.-S."/>
            <person name="Kim K.-H."/>
        </authorList>
    </citation>
    <scope>NUCLEOTIDE SEQUENCE [LARGE SCALE GENOMIC DNA]</scope>
    <source>
        <strain evidence="6 7">RR4-56</strain>
    </source>
</reference>
<dbReference type="EMBL" id="CP049056">
    <property type="protein sequence ID" value="QIE56337.1"/>
    <property type="molecule type" value="Genomic_DNA"/>
</dbReference>
<dbReference type="PANTHER" id="PTHR18968">
    <property type="entry name" value="THIAMINE PYROPHOSPHATE ENZYMES"/>
    <property type="match status" value="1"/>
</dbReference>
<dbReference type="NCBIfam" id="NF005760">
    <property type="entry name" value="PRK07586.1"/>
    <property type="match status" value="1"/>
</dbReference>
<organism evidence="6 7">
    <name type="scientific">Pikeienuella piscinae</name>
    <dbReference type="NCBI Taxonomy" id="2748098"/>
    <lineage>
        <taxon>Bacteria</taxon>
        <taxon>Pseudomonadati</taxon>
        <taxon>Pseudomonadota</taxon>
        <taxon>Alphaproteobacteria</taxon>
        <taxon>Rhodobacterales</taxon>
        <taxon>Paracoccaceae</taxon>
        <taxon>Pikeienuella</taxon>
    </lineage>
</organism>
<keyword evidence="3" id="KW-0786">Thiamine pyrophosphate</keyword>
<keyword evidence="2" id="KW-0808">Transferase</keyword>
<dbReference type="GO" id="GO:0044281">
    <property type="term" value="P:small molecule metabolic process"/>
    <property type="evidence" value="ECO:0007669"/>
    <property type="project" value="UniProtKB-ARBA"/>
</dbReference>
<protein>
    <submittedName>
        <fullName evidence="6">Acetolactate synthase large subunit</fullName>
    </submittedName>
</protein>
<dbReference type="GO" id="GO:0050660">
    <property type="term" value="F:flavin adenine dinucleotide binding"/>
    <property type="evidence" value="ECO:0007669"/>
    <property type="project" value="TreeGrafter"/>
</dbReference>
<dbReference type="KEGG" id="hdh:G5B40_13205"/>
<dbReference type="AlphaFoldDB" id="A0A7L5C0P8"/>
<dbReference type="Pfam" id="PF02775">
    <property type="entry name" value="TPP_enzyme_C"/>
    <property type="match status" value="1"/>
</dbReference>
<dbReference type="GO" id="GO:0003984">
    <property type="term" value="F:acetolactate synthase activity"/>
    <property type="evidence" value="ECO:0007669"/>
    <property type="project" value="TreeGrafter"/>
</dbReference>
<dbReference type="CDD" id="cd02002">
    <property type="entry name" value="TPP_BFDC"/>
    <property type="match status" value="1"/>
</dbReference>
<comment type="similarity">
    <text evidence="1">Belongs to the TPP enzyme family.</text>
</comment>
<accession>A0A7L5C0P8</accession>
<dbReference type="Pfam" id="PF02776">
    <property type="entry name" value="TPP_enzyme_N"/>
    <property type="match status" value="1"/>
</dbReference>
<dbReference type="PANTHER" id="PTHR18968:SF86">
    <property type="entry name" value="ACETOLACTATE SYNTHASE LARGE SUBUNIT ILVX-RELATED"/>
    <property type="match status" value="1"/>
</dbReference>